<reference evidence="3" key="1">
    <citation type="submission" date="2014-08" db="EMBL/GenBank/DDBJ databases">
        <authorList>
            <person name="Moulin L."/>
        </authorList>
    </citation>
    <scope>NUCLEOTIDE SEQUENCE [LARGE SCALE GENOMIC DNA]</scope>
</reference>
<name>A0A090D9T9_MESPL</name>
<proteinExistence type="predicted"/>
<evidence type="ECO:0000313" key="2">
    <source>
        <dbReference type="EMBL" id="CDX11756.1"/>
    </source>
</evidence>
<dbReference type="Gene3D" id="1.10.150.690">
    <property type="entry name" value="DUF2063"/>
    <property type="match status" value="1"/>
</dbReference>
<dbReference type="Proteomes" id="UP000045285">
    <property type="component" value="Unassembled WGS sequence"/>
</dbReference>
<sequence length="265" mass="29071">MLPLEHLQTTMARAVLAMEPAIAARALTAGKADPLARLRIYQNNTRSSLTAVLMAVFPVTVRLVDERFFRYAASEFIRRHPPTESRLARYGAGFPRFLKSIDTLSDMPIVAETARLEWAIAEALDAASLPARSLAGVENMDLGTSPDIHVQPSLRLIVSHWSILSVWTAHQQDATDGHSAWARRAERVALWRAGDSIRLVQLDRANFAFLHSLKHGLGLEHAAGRALALEPGFDLVSALVRLFGDGLVTAERAGASSHSNAWRQS</sequence>
<protein>
    <recommendedName>
        <fullName evidence="1">Putative DNA-binding domain-containing protein</fullName>
    </recommendedName>
</protein>
<dbReference type="AlphaFoldDB" id="A0A090D9T9"/>
<dbReference type="EMBL" id="CCMZ01000003">
    <property type="protein sequence ID" value="CDX11756.1"/>
    <property type="molecule type" value="Genomic_DNA"/>
</dbReference>
<evidence type="ECO:0000313" key="3">
    <source>
        <dbReference type="Proteomes" id="UP000045285"/>
    </source>
</evidence>
<evidence type="ECO:0000259" key="1">
    <source>
        <dbReference type="Pfam" id="PF09836"/>
    </source>
</evidence>
<organism evidence="2 3">
    <name type="scientific">Mesorhizobium plurifarium</name>
    <dbReference type="NCBI Taxonomy" id="69974"/>
    <lineage>
        <taxon>Bacteria</taxon>
        <taxon>Pseudomonadati</taxon>
        <taxon>Pseudomonadota</taxon>
        <taxon>Alphaproteobacteria</taxon>
        <taxon>Hyphomicrobiales</taxon>
        <taxon>Phyllobacteriaceae</taxon>
        <taxon>Mesorhizobium</taxon>
    </lineage>
</organism>
<dbReference type="InterPro" id="IPR044922">
    <property type="entry name" value="DUF2063_N_sf"/>
</dbReference>
<gene>
    <name evidence="2" type="ORF">MPL3356_110145</name>
</gene>
<feature type="domain" description="Putative DNA-binding" evidence="1">
    <location>
        <begin position="7"/>
        <end position="98"/>
    </location>
</feature>
<keyword evidence="3" id="KW-1185">Reference proteome</keyword>
<dbReference type="InterPro" id="IPR018640">
    <property type="entry name" value="DUF2063"/>
</dbReference>
<accession>A0A090D9T9</accession>
<dbReference type="Pfam" id="PF09836">
    <property type="entry name" value="DUF2063"/>
    <property type="match status" value="1"/>
</dbReference>